<accession>A0A1Y1JEY8</accession>
<gene>
    <name evidence="7" type="ORF">PGO_051870</name>
</gene>
<proteinExistence type="predicted"/>
<dbReference type="InterPro" id="IPR017907">
    <property type="entry name" value="Znf_RING_CS"/>
</dbReference>
<dbReference type="Pfam" id="PF13923">
    <property type="entry name" value="zf-C3HC4_2"/>
    <property type="match status" value="1"/>
</dbReference>
<dbReference type="SUPFAM" id="SSF57850">
    <property type="entry name" value="RING/U-box"/>
    <property type="match status" value="1"/>
</dbReference>
<dbReference type="RefSeq" id="XP_028542366.1">
    <property type="nucleotide sequence ID" value="XM_028686565.1"/>
</dbReference>
<evidence type="ECO:0000313" key="7">
    <source>
        <dbReference type="EMBL" id="GAW79777.1"/>
    </source>
</evidence>
<dbReference type="PANTHER" id="PTHR23327">
    <property type="entry name" value="RING FINGER PROTEIN 127"/>
    <property type="match status" value="1"/>
</dbReference>
<dbReference type="Proteomes" id="UP000195521">
    <property type="component" value="Unassembled WGS sequence"/>
</dbReference>
<dbReference type="AlphaFoldDB" id="A0A1Y1JEY8"/>
<protein>
    <recommendedName>
        <fullName evidence="6">RING-type domain-containing protein</fullName>
    </recommendedName>
</protein>
<dbReference type="Gene3D" id="3.30.40.10">
    <property type="entry name" value="Zinc/RING finger domain, C3HC4 (zinc finger)"/>
    <property type="match status" value="1"/>
</dbReference>
<evidence type="ECO:0000256" key="4">
    <source>
        <dbReference type="PROSITE-ProRule" id="PRU00175"/>
    </source>
</evidence>
<dbReference type="InterPro" id="IPR001841">
    <property type="entry name" value="Znf_RING"/>
</dbReference>
<sequence>MRELPRPYPERNGNNSTLENPLNTLSNIQIDKFYIQNIRWNIKKKVDMLMRKIFPITLKEEEKRFKVIIEKKKNYDNFRCPICMLILYKPVKTKCSHLFCKECIEQVLKKFDYCPMCRENIKEFKLEHVRNSFLGNEYTSIKIRCWSCSQITDIKNYETHLQNHLNKTEDAVMSVPYCSTVPPSGNSSTLLSTSTTSGTLIDSALGSILCSGRNIQEDLTTTLLIRTLSPFFNKRINVLNRWKFVKTVMENELNMDIRSLHLLYGKIAKDEAQNGKDARNINVNASVSVNVNTNTNSSRSRSRTVDPRECHFEIMSMDDITFDTFILVQIKWGKKKQTYASERRDNDNICGSNLCAQFGDLKEDEENKNNFHEKREGYYNGQSSNSGKIHILDNFEGYQKRKLKKNKTNRYFYVLCEYNAKGLFFTLIKNIPIFKNMNMAKSVIYRRRKMYEHAQKEEESKDLHPPYDELINFLTELNEKVKRKTYHKYFYNAIHLFYELLNSYSKHQLSNTNLDVKRIHFKNNQLEDVEFMLLLFYLKYEYSLPKHVDYSAMYYCTNFLEKIMNSEKKVDYTIFVTNIYTYNQNNISTLDKKRWIDDQQNKSNLIVNAANYSLRKADVDVHFVLRVKRGKINITEKKQQQECVNEGDMDGKSCKNGKNGEHGQHGANQRTSQMNAESFPCKVNYNYYDSVKDICYIMLSYTHMGFQWEVNESLDFLKTKDIIPNKTMDVFFSIEKLILCFFTLRNKKYNPLFWNSTHLLQYLLQFCMESYMGK</sequence>
<dbReference type="OMA" id="YDNFRCP"/>
<feature type="domain" description="RING-type" evidence="6">
    <location>
        <begin position="80"/>
        <end position="118"/>
    </location>
</feature>
<keyword evidence="8" id="KW-1185">Reference proteome</keyword>
<dbReference type="PANTHER" id="PTHR23327:SF51">
    <property type="entry name" value="TRANSCRIPTIONAL REGULATOR OF YEAST FORM ADHERENCE 3"/>
    <property type="match status" value="1"/>
</dbReference>
<organism evidence="7 8">
    <name type="scientific">Plasmodium gonderi</name>
    <dbReference type="NCBI Taxonomy" id="77519"/>
    <lineage>
        <taxon>Eukaryota</taxon>
        <taxon>Sar</taxon>
        <taxon>Alveolata</taxon>
        <taxon>Apicomplexa</taxon>
        <taxon>Aconoidasida</taxon>
        <taxon>Haemosporida</taxon>
        <taxon>Plasmodiidae</taxon>
        <taxon>Plasmodium</taxon>
        <taxon>Plasmodium (Plasmodium)</taxon>
    </lineage>
</organism>
<dbReference type="PROSITE" id="PS50089">
    <property type="entry name" value="ZF_RING_2"/>
    <property type="match status" value="1"/>
</dbReference>
<evidence type="ECO:0000313" key="8">
    <source>
        <dbReference type="Proteomes" id="UP000195521"/>
    </source>
</evidence>
<dbReference type="GeneID" id="39746489"/>
<keyword evidence="3" id="KW-0862">Zinc</keyword>
<feature type="region of interest" description="Disordered" evidence="5">
    <location>
        <begin position="643"/>
        <end position="671"/>
    </location>
</feature>
<evidence type="ECO:0000259" key="6">
    <source>
        <dbReference type="PROSITE" id="PS50089"/>
    </source>
</evidence>
<feature type="compositionally biased region" description="Basic and acidic residues" evidence="5">
    <location>
        <begin position="649"/>
        <end position="664"/>
    </location>
</feature>
<keyword evidence="1" id="KW-0479">Metal-binding</keyword>
<name>A0A1Y1JEY8_PLAGO</name>
<dbReference type="SMART" id="SM00184">
    <property type="entry name" value="RING"/>
    <property type="match status" value="1"/>
</dbReference>
<evidence type="ECO:0000256" key="5">
    <source>
        <dbReference type="SAM" id="MobiDB-lite"/>
    </source>
</evidence>
<keyword evidence="2 4" id="KW-0863">Zinc-finger</keyword>
<dbReference type="InterPro" id="IPR013083">
    <property type="entry name" value="Znf_RING/FYVE/PHD"/>
</dbReference>
<dbReference type="GO" id="GO:0008270">
    <property type="term" value="F:zinc ion binding"/>
    <property type="evidence" value="ECO:0007669"/>
    <property type="project" value="UniProtKB-KW"/>
</dbReference>
<reference evidence="8" key="1">
    <citation type="submission" date="2017-04" db="EMBL/GenBank/DDBJ databases">
        <title>Plasmodium gonderi genome.</title>
        <authorList>
            <person name="Arisue N."/>
            <person name="Honma H."/>
            <person name="Kawai S."/>
            <person name="Tougan T."/>
            <person name="Tanabe K."/>
            <person name="Horii T."/>
        </authorList>
    </citation>
    <scope>NUCLEOTIDE SEQUENCE [LARGE SCALE GENOMIC DNA]</scope>
    <source>
        <strain evidence="8">ATCC 30045</strain>
    </source>
</reference>
<dbReference type="PROSITE" id="PS00518">
    <property type="entry name" value="ZF_RING_1"/>
    <property type="match status" value="1"/>
</dbReference>
<comment type="caution">
    <text evidence="7">The sequence shown here is derived from an EMBL/GenBank/DDBJ whole genome shotgun (WGS) entry which is preliminary data.</text>
</comment>
<dbReference type="EMBL" id="BDQF01000006">
    <property type="protein sequence ID" value="GAW79777.1"/>
    <property type="molecule type" value="Genomic_DNA"/>
</dbReference>
<evidence type="ECO:0000256" key="3">
    <source>
        <dbReference type="ARBA" id="ARBA00022833"/>
    </source>
</evidence>
<dbReference type="OrthoDB" id="6105938at2759"/>
<evidence type="ECO:0000256" key="1">
    <source>
        <dbReference type="ARBA" id="ARBA00022723"/>
    </source>
</evidence>
<evidence type="ECO:0000256" key="2">
    <source>
        <dbReference type="ARBA" id="ARBA00022771"/>
    </source>
</evidence>